<dbReference type="EMBL" id="SWFT01000123">
    <property type="protein sequence ID" value="KAA8899456.1"/>
    <property type="molecule type" value="Genomic_DNA"/>
</dbReference>
<dbReference type="PANTHER" id="PTHR22741">
    <property type="entry name" value="P140CAP/SNIP-RELATED"/>
    <property type="match status" value="1"/>
</dbReference>
<dbReference type="RefSeq" id="XP_034010919.1">
    <property type="nucleotide sequence ID" value="XM_034157155.1"/>
</dbReference>
<dbReference type="Pfam" id="PF03915">
    <property type="entry name" value="AIP3"/>
    <property type="match status" value="1"/>
</dbReference>
<dbReference type="VEuPathDB" id="FungiDB:DIURU_004298"/>
<dbReference type="AlphaFoldDB" id="A0A642UHZ9"/>
<evidence type="ECO:0000313" key="5">
    <source>
        <dbReference type="EMBL" id="KAA8899456.1"/>
    </source>
</evidence>
<evidence type="ECO:0000259" key="4">
    <source>
        <dbReference type="SMART" id="SM00806"/>
    </source>
</evidence>
<feature type="domain" description="Actin interacting protein 3 C-terminal" evidence="4">
    <location>
        <begin position="396"/>
        <end position="805"/>
    </location>
</feature>
<feature type="compositionally biased region" description="Low complexity" evidence="3">
    <location>
        <begin position="348"/>
        <end position="363"/>
    </location>
</feature>
<feature type="compositionally biased region" description="Low complexity" evidence="3">
    <location>
        <begin position="146"/>
        <end position="174"/>
    </location>
</feature>
<proteinExistence type="predicted"/>
<dbReference type="GO" id="GO:0051286">
    <property type="term" value="C:cell tip"/>
    <property type="evidence" value="ECO:0007669"/>
    <property type="project" value="TreeGrafter"/>
</dbReference>
<dbReference type="GO" id="GO:0005737">
    <property type="term" value="C:cytoplasm"/>
    <property type="evidence" value="ECO:0007669"/>
    <property type="project" value="TreeGrafter"/>
</dbReference>
<evidence type="ECO:0000256" key="2">
    <source>
        <dbReference type="SAM" id="Coils"/>
    </source>
</evidence>
<dbReference type="GO" id="GO:0005519">
    <property type="term" value="F:cytoskeletal regulatory protein binding"/>
    <property type="evidence" value="ECO:0007669"/>
    <property type="project" value="InterPro"/>
</dbReference>
<dbReference type="OrthoDB" id="783096at2759"/>
<dbReference type="InterPro" id="IPR005613">
    <property type="entry name" value="AIP3_C"/>
</dbReference>
<sequence>MSDRAASAGTRKRHSLSTIESSVTRLLVSTKHLLESLTQWARHEADDKYVSDAYVKLGNDFRAATRAFNTAGVDVRDIGDVPQALREILEAALSEQPSQQNLDRFLPHIRSIIVTLLQNLKAKQQQAKQLASERTMEPEPAEITPTTTTTTNNASTNTATASSHSKSRSVSSQPPAAPTPSPPVAQPSPQPASFRHSRKVTSESMEMIRERTNSGSFVQPPSRRASEASAPSPVQSVASPVQSTPTPPQPPIVNSEALAQLQKGNTMQRRASKRFSAYQMARLTQDSVKHASFIDADDPPVPQVSPQYVSTPRFVASQLSPVTAEEESPSITAAANTTTPSIPVSHKAPPTRTVSAPVTTPAPTKDDPTPDTSIPAPTGTQSKRASGVYDPDSFLFLRIHNRTKKVPVQFPVSFASLRLLFVEKFAYSPGTESFPEVYLSDPTTGVTYELEESMIDEIKPGSLLMLNEVDPNTSLIKDLLLKVSTLNSRVDGMGRDISRQVKEAVMSMEISSPSPVVTNKGTPTPASDAAYRELGQLQFELKALKSAETKHKQTIQSLVESVQSQLVQFRELGLEDSSGKSSNRHYMEQCHQKLSEESDTLLTRVDDLQDTMEALRKDVAQRGVRVSEKQLKHTFHEIDEVKSSLSQMMNYISKEKSVWKKIWEQELDKVCEEQQFFNLQDDLTQDLEEDIRKIEETFDLIEQCSTQQMKAPKRNKPAFVVPLPEPGESMQQVKNAVLDQVSMLVPNHDSRVEAISKAEKMRQREREIHAQDQFQEELGDFVEEKKFKSSGGFEEIERIRQQKNEENLRNGMGVI</sequence>
<dbReference type="InterPro" id="IPR056279">
    <property type="entry name" value="Aip3p_Bud6_N"/>
</dbReference>
<dbReference type="GeneID" id="54782949"/>
<dbReference type="SMART" id="SM00806">
    <property type="entry name" value="AIP3"/>
    <property type="match status" value="1"/>
</dbReference>
<evidence type="ECO:0000256" key="3">
    <source>
        <dbReference type="SAM" id="MobiDB-lite"/>
    </source>
</evidence>
<dbReference type="InterPro" id="IPR051825">
    <property type="entry name" value="SRCIN1"/>
</dbReference>
<feature type="region of interest" description="Disordered" evidence="3">
    <location>
        <begin position="320"/>
        <end position="386"/>
    </location>
</feature>
<comment type="caution">
    <text evidence="5">The sequence shown here is derived from an EMBL/GenBank/DDBJ whole genome shotgun (WGS) entry which is preliminary data.</text>
</comment>
<gene>
    <name evidence="5" type="ORF">DIURU_004298</name>
</gene>
<feature type="compositionally biased region" description="Low complexity" evidence="3">
    <location>
        <begin position="220"/>
        <end position="244"/>
    </location>
</feature>
<feature type="coiled-coil region" evidence="2">
    <location>
        <begin position="591"/>
        <end position="618"/>
    </location>
</feature>
<accession>A0A642UHZ9</accession>
<evidence type="ECO:0000256" key="1">
    <source>
        <dbReference type="ARBA" id="ARBA00023054"/>
    </source>
</evidence>
<dbReference type="OMA" id="WSRKQAS"/>
<feature type="region of interest" description="Disordered" evidence="3">
    <location>
        <begin position="127"/>
        <end position="253"/>
    </location>
</feature>
<keyword evidence="1 2" id="KW-0175">Coiled coil</keyword>
<organism evidence="5 6">
    <name type="scientific">Diutina rugosa</name>
    <name type="common">Yeast</name>
    <name type="synonym">Candida rugosa</name>
    <dbReference type="NCBI Taxonomy" id="5481"/>
    <lineage>
        <taxon>Eukaryota</taxon>
        <taxon>Fungi</taxon>
        <taxon>Dikarya</taxon>
        <taxon>Ascomycota</taxon>
        <taxon>Saccharomycotina</taxon>
        <taxon>Pichiomycetes</taxon>
        <taxon>Debaryomycetaceae</taxon>
        <taxon>Diutina</taxon>
    </lineage>
</organism>
<dbReference type="Proteomes" id="UP000449547">
    <property type="component" value="Unassembled WGS sequence"/>
</dbReference>
<evidence type="ECO:0000313" key="6">
    <source>
        <dbReference type="Proteomes" id="UP000449547"/>
    </source>
</evidence>
<dbReference type="Pfam" id="PF23153">
    <property type="entry name" value="Aip3p_Bud6_N"/>
    <property type="match status" value="1"/>
</dbReference>
<dbReference type="PANTHER" id="PTHR22741:SF10">
    <property type="entry name" value="COILED-COIL DOMAIN-CONTAINING PROTEIN CG32809"/>
    <property type="match status" value="1"/>
</dbReference>
<name>A0A642UHZ9_DIURU</name>
<feature type="compositionally biased region" description="Polar residues" evidence="3">
    <location>
        <begin position="329"/>
        <end position="342"/>
    </location>
</feature>
<keyword evidence="6" id="KW-1185">Reference proteome</keyword>
<dbReference type="Gene3D" id="1.20.58.1540">
    <property type="entry name" value="Actin interacting protein 3, C-terminal domain"/>
    <property type="match status" value="1"/>
</dbReference>
<reference evidence="5 6" key="1">
    <citation type="submission" date="2019-07" db="EMBL/GenBank/DDBJ databases">
        <title>Genome assembly of two rare yeast pathogens: Diutina rugosa and Trichomonascus ciferrii.</title>
        <authorList>
            <person name="Mixao V."/>
            <person name="Saus E."/>
            <person name="Hansen A."/>
            <person name="Lass-Flor C."/>
            <person name="Gabaldon T."/>
        </authorList>
    </citation>
    <scope>NUCLEOTIDE SEQUENCE [LARGE SCALE GENOMIC DNA]</scope>
    <source>
        <strain evidence="5 6">CBS 613</strain>
    </source>
</reference>
<dbReference type="InterPro" id="IPR022782">
    <property type="entry name" value="AIP3-like_C"/>
</dbReference>
<feature type="compositionally biased region" description="Pro residues" evidence="3">
    <location>
        <begin position="175"/>
        <end position="190"/>
    </location>
</feature>
<protein>
    <recommendedName>
        <fullName evidence="4">Actin interacting protein 3 C-terminal domain-containing protein</fullName>
    </recommendedName>
</protein>
<dbReference type="GO" id="GO:0030010">
    <property type="term" value="P:establishment of cell polarity"/>
    <property type="evidence" value="ECO:0007669"/>
    <property type="project" value="TreeGrafter"/>
</dbReference>